<evidence type="ECO:0000313" key="2">
    <source>
        <dbReference type="Proteomes" id="UP000018559"/>
    </source>
</evidence>
<dbReference type="InterPro" id="IPR014867">
    <property type="entry name" value="Spore_coat_CotH_CotH2/3/7"/>
</dbReference>
<reference evidence="1 2" key="1">
    <citation type="journal article" date="2014" name="Genome Announc.">
        <title>The Genome of the Predominant Equine Lactobacillus Species, Lactobacillus equi, Is Reflective of Its Lifestyle Adaptations to an Herbivorous Host.</title>
        <authorList>
            <person name="O'Donnell M.M."/>
            <person name="Harris H.M."/>
            <person name="O'Toole P.W."/>
            <person name="Ross R.P."/>
        </authorList>
    </citation>
    <scope>NUCLEOTIDE SEQUENCE [LARGE SCALE GENOMIC DNA]</scope>
    <source>
        <strain evidence="1 2">DPC 6820</strain>
    </source>
</reference>
<comment type="caution">
    <text evidence="1">The sequence shown here is derived from an EMBL/GenBank/DDBJ whole genome shotgun (WGS) entry which is preliminary data.</text>
</comment>
<evidence type="ECO:0000313" key="1">
    <source>
        <dbReference type="EMBL" id="ETA73730.1"/>
    </source>
</evidence>
<gene>
    <name evidence="1" type="ORF">LEQ_1364c</name>
</gene>
<dbReference type="PATRIC" id="fig|1392007.3.peg.1464"/>
<keyword evidence="2" id="KW-1185">Reference proteome</keyword>
<keyword evidence="1" id="KW-0946">Virion</keyword>
<dbReference type="AlphaFoldDB" id="V7HWS3"/>
<proteinExistence type="predicted"/>
<dbReference type="EMBL" id="AWWH01000160">
    <property type="protein sequence ID" value="ETA73730.1"/>
    <property type="molecule type" value="Genomic_DNA"/>
</dbReference>
<keyword evidence="1" id="KW-0167">Capsid protein</keyword>
<sequence>MDDKNQEQIIITGENYTDAPELRKNAVLSDFPNNLEAISPADVTQKTVDAFNELVALANATDGDEYHRLETQYLDTEAAVDYITFSLVINNIDGFAKNIHYLKDGNTKWVLMTYDLDVSWDNSWNGETLSLKEKTWVTMSNNNKLLSTIYHYHEPEIKKRYLELRKSVFSDENITTLINKWVETIGLPNYQNNDRLWKNISNTTHRLSKGVVENYNKVIESRLEYMDSIMK</sequence>
<protein>
    <submittedName>
        <fullName evidence="1">Spore coat protein CotH</fullName>
    </submittedName>
</protein>
<organism evidence="1 2">
    <name type="scientific">Ligilactobacillus equi DPC 6820</name>
    <dbReference type="NCBI Taxonomy" id="1392007"/>
    <lineage>
        <taxon>Bacteria</taxon>
        <taxon>Bacillati</taxon>
        <taxon>Bacillota</taxon>
        <taxon>Bacilli</taxon>
        <taxon>Lactobacillales</taxon>
        <taxon>Lactobacillaceae</taxon>
        <taxon>Ligilactobacillus</taxon>
    </lineage>
</organism>
<dbReference type="Pfam" id="PF08757">
    <property type="entry name" value="CotH"/>
    <property type="match status" value="1"/>
</dbReference>
<accession>V7HWS3</accession>
<name>V7HWS3_9LACO</name>
<dbReference type="Proteomes" id="UP000018559">
    <property type="component" value="Unassembled WGS sequence"/>
</dbReference>